<dbReference type="InterPro" id="IPR043502">
    <property type="entry name" value="DNA/RNA_pol_sf"/>
</dbReference>
<dbReference type="InterPro" id="IPR043128">
    <property type="entry name" value="Rev_trsase/Diguanyl_cyclase"/>
</dbReference>
<accession>A0A3P7RBJ9</accession>
<dbReference type="SUPFAM" id="SSF56672">
    <property type="entry name" value="DNA/RNA polymerases"/>
    <property type="match status" value="1"/>
</dbReference>
<dbReference type="InterPro" id="IPR000477">
    <property type="entry name" value="RT_dom"/>
</dbReference>
<proteinExistence type="predicted"/>
<feature type="domain" description="Reverse transcriptase" evidence="2">
    <location>
        <begin position="149"/>
        <end position="328"/>
    </location>
</feature>
<feature type="region of interest" description="Disordered" evidence="1">
    <location>
        <begin position="1"/>
        <end position="20"/>
    </location>
</feature>
<dbReference type="EMBL" id="UYRU01100418">
    <property type="protein sequence ID" value="VDN41092.1"/>
    <property type="molecule type" value="Genomic_DNA"/>
</dbReference>
<dbReference type="Gene3D" id="3.10.10.10">
    <property type="entry name" value="HIV Type 1 Reverse Transcriptase, subunit A, domain 1"/>
    <property type="match status" value="1"/>
</dbReference>
<dbReference type="PANTHER" id="PTHR37984:SF5">
    <property type="entry name" value="PROTEIN NYNRIN-LIKE"/>
    <property type="match status" value="1"/>
</dbReference>
<feature type="non-terminal residue" evidence="3">
    <location>
        <position position="1"/>
    </location>
</feature>
<feature type="compositionally biased region" description="Polar residues" evidence="1">
    <location>
        <begin position="9"/>
        <end position="20"/>
    </location>
</feature>
<dbReference type="InterPro" id="IPR050951">
    <property type="entry name" value="Retrovirus_Pol_polyprotein"/>
</dbReference>
<dbReference type="PROSITE" id="PS50878">
    <property type="entry name" value="RT_POL"/>
    <property type="match status" value="1"/>
</dbReference>
<dbReference type="Pfam" id="PF00078">
    <property type="entry name" value="RVT_1"/>
    <property type="match status" value="1"/>
</dbReference>
<reference evidence="3 4" key="1">
    <citation type="submission" date="2018-11" db="EMBL/GenBank/DDBJ databases">
        <authorList>
            <consortium name="Pathogen Informatics"/>
        </authorList>
    </citation>
    <scope>NUCLEOTIDE SEQUENCE [LARGE SCALE GENOMIC DNA]</scope>
</reference>
<protein>
    <recommendedName>
        <fullName evidence="2">Reverse transcriptase domain-containing protein</fullName>
    </recommendedName>
</protein>
<evidence type="ECO:0000256" key="1">
    <source>
        <dbReference type="SAM" id="MobiDB-lite"/>
    </source>
</evidence>
<sequence>RPPYANPTFHRQPQRPSAGQQNRDCFYCAQYGRAARTCGHDPAQSLILLEDDPVIMEVNSVEVSTAPPVDPSSIEKIIPDNIPIADSRALYHALVPFSSVFTWADQAIGRTNSVEHRINTGTAPPQHLPPRRIPFHFRAELDNLVENMLQQGIIQPSSSSWAAPATLVKKKDNSLRLCVDYRRLNSVTVRDSFPLPRMDDLLASMSGNKFFTTLDLSSSYWQIEVHPEDRAKTASTLQSGLFEFNTLPMGLANAAATCQRLMQKILQNIYLSNCLVYLDDVIVWGATVLELLNTLSGVLTRYQDEGLTLNPRKRKFLQTEIQFLCHIIDSQSLRTDPDKVQVVTDWLKPPNGNEVRSFLGPAGY</sequence>
<keyword evidence="4" id="KW-1185">Reference proteome</keyword>
<evidence type="ECO:0000313" key="3">
    <source>
        <dbReference type="EMBL" id="VDN41092.1"/>
    </source>
</evidence>
<dbReference type="AlphaFoldDB" id="A0A3P7RBJ9"/>
<dbReference type="CDD" id="cd01647">
    <property type="entry name" value="RT_LTR"/>
    <property type="match status" value="1"/>
</dbReference>
<dbReference type="PANTHER" id="PTHR37984">
    <property type="entry name" value="PROTEIN CBG26694"/>
    <property type="match status" value="1"/>
</dbReference>
<dbReference type="Gene3D" id="3.30.70.270">
    <property type="match status" value="1"/>
</dbReference>
<dbReference type="OrthoDB" id="6262013at2759"/>
<dbReference type="Proteomes" id="UP000281553">
    <property type="component" value="Unassembled WGS sequence"/>
</dbReference>
<name>A0A3P7RBJ9_DIBLA</name>
<evidence type="ECO:0000259" key="2">
    <source>
        <dbReference type="PROSITE" id="PS50878"/>
    </source>
</evidence>
<evidence type="ECO:0000313" key="4">
    <source>
        <dbReference type="Proteomes" id="UP000281553"/>
    </source>
</evidence>
<gene>
    <name evidence="3" type="ORF">DILT_LOCUS18444</name>
</gene>
<organism evidence="3 4">
    <name type="scientific">Dibothriocephalus latus</name>
    <name type="common">Fish tapeworm</name>
    <name type="synonym">Diphyllobothrium latum</name>
    <dbReference type="NCBI Taxonomy" id="60516"/>
    <lineage>
        <taxon>Eukaryota</taxon>
        <taxon>Metazoa</taxon>
        <taxon>Spiralia</taxon>
        <taxon>Lophotrochozoa</taxon>
        <taxon>Platyhelminthes</taxon>
        <taxon>Cestoda</taxon>
        <taxon>Eucestoda</taxon>
        <taxon>Diphyllobothriidea</taxon>
        <taxon>Diphyllobothriidae</taxon>
        <taxon>Dibothriocephalus</taxon>
    </lineage>
</organism>